<feature type="transmembrane region" description="Helical" evidence="1">
    <location>
        <begin position="207"/>
        <end position="227"/>
    </location>
</feature>
<keyword evidence="1" id="KW-1133">Transmembrane helix</keyword>
<protein>
    <recommendedName>
        <fullName evidence="4">Membrane protein 6-pyruvoyl-tetrahydropterin synthase-related domain-containing protein</fullName>
    </recommendedName>
</protein>
<feature type="transmembrane region" description="Helical" evidence="1">
    <location>
        <begin position="380"/>
        <end position="413"/>
    </location>
</feature>
<evidence type="ECO:0000313" key="2">
    <source>
        <dbReference type="EMBL" id="NBJ93866.1"/>
    </source>
</evidence>
<proteinExistence type="predicted"/>
<feature type="transmembrane region" description="Helical" evidence="1">
    <location>
        <begin position="300"/>
        <end position="319"/>
    </location>
</feature>
<accession>A0A9X5GTC8</accession>
<feature type="transmembrane region" description="Helical" evidence="1">
    <location>
        <begin position="325"/>
        <end position="342"/>
    </location>
</feature>
<name>A0A9X5GTC8_9FIRM</name>
<feature type="transmembrane region" description="Helical" evidence="1">
    <location>
        <begin position="349"/>
        <end position="368"/>
    </location>
</feature>
<evidence type="ECO:0008006" key="4">
    <source>
        <dbReference type="Google" id="ProtNLM"/>
    </source>
</evidence>
<keyword evidence="1" id="KW-0472">Membrane</keyword>
<gene>
    <name evidence="2" type="ORF">D5281_14995</name>
</gene>
<reference evidence="2" key="1">
    <citation type="submission" date="2018-09" db="EMBL/GenBank/DDBJ databases">
        <title>Murine metabolic-syndrome-specific gut microbial biobank.</title>
        <authorList>
            <person name="Liu C."/>
        </authorList>
    </citation>
    <scope>NUCLEOTIDE SEQUENCE</scope>
    <source>
        <strain evidence="2">D42-62</strain>
    </source>
</reference>
<feature type="transmembrane region" description="Helical" evidence="1">
    <location>
        <begin position="567"/>
        <end position="586"/>
    </location>
</feature>
<evidence type="ECO:0000256" key="1">
    <source>
        <dbReference type="SAM" id="Phobius"/>
    </source>
</evidence>
<dbReference type="Proteomes" id="UP001154420">
    <property type="component" value="Unassembled WGS sequence"/>
</dbReference>
<dbReference type="EMBL" id="QZDT01000025">
    <property type="protein sequence ID" value="NBJ93866.1"/>
    <property type="molecule type" value="Genomic_DNA"/>
</dbReference>
<keyword evidence="3" id="KW-1185">Reference proteome</keyword>
<feature type="transmembrane region" description="Helical" evidence="1">
    <location>
        <begin position="528"/>
        <end position="547"/>
    </location>
</feature>
<comment type="caution">
    <text evidence="2">The sequence shown here is derived from an EMBL/GenBank/DDBJ whole genome shotgun (WGS) entry which is preliminary data.</text>
</comment>
<feature type="transmembrane region" description="Helical" evidence="1">
    <location>
        <begin position="425"/>
        <end position="444"/>
    </location>
</feature>
<keyword evidence="1" id="KW-0812">Transmembrane</keyword>
<feature type="transmembrane region" description="Helical" evidence="1">
    <location>
        <begin position="267"/>
        <end position="288"/>
    </location>
</feature>
<sequence length="779" mass="88315">MKMKKKYVWKGILILQVFLLLLLGMERMKSSEDDRIQYTGDMLSFAQETESGLDLRRGCNRIENIDQGKNRRIITPDITLRRGVYAVTVQYHAITSSGSSVGCRSKAVYDGTHPWIRSESVLLTNNDTNIEYFVYSFKDNTRVIIKNIMDNDFFDPVQIDQVTITYLNGRSAAADLIRLLLVFGIVDVILYFYLYRRQVAGIWLQKNGLIVIGLAALLFIVELPMLMNYLPKGYDLRFHYYRLYSIAEGLRNGCFPVKIQPKWFNGYGYATGIFYGDIFLYFPALLYLLGFPLGTAYKAYVFAINVITIGNGYLCFKTIAKDKYIGLFGTVIYASFLHRLVALFTRAALGAYTALAFLPLVVLGLWAVYYGDDKENKKSWIYLVIGATGMIQSHLLGTLMTILFVGIFMVISLKRTLRKKTLMALGRAAAGCLISNLFFAVPFLDAYSNMTLAVDDYRGNMPVYYNSAFLSQLFSNVFNAVADVKEDLYGMYQDMPMSVGPMSGLAILAAICYLIVNHSKEKKENGLLPKLLAMTILSLWMSTNLFPYMWLEEFCPFLYAGLKKFEFAWRFLGAASTFITLLYVILMTKAKEMFAGKTAIVAGAVICMLFCYQGADYLFQYNNLMIPFEYEYNVRDLTVRAIYDGAYLPRGTDWQAMTTDIQVSDTEFVNVALEARKGTSICISVENNSKNNAYVDLPILYYKGYRAQSEGKDLPVSAGTNNRVRIALPAGFHGTIKTFFAEPWYWRGAEIISFLFWCGLIGYAMIKSIRKGFYCAGAR</sequence>
<dbReference type="AlphaFoldDB" id="A0A9X5GTC8"/>
<feature type="transmembrane region" description="Helical" evidence="1">
    <location>
        <begin position="744"/>
        <end position="766"/>
    </location>
</feature>
<feature type="transmembrane region" description="Helical" evidence="1">
    <location>
        <begin position="598"/>
        <end position="615"/>
    </location>
</feature>
<feature type="transmembrane region" description="Helical" evidence="1">
    <location>
        <begin position="176"/>
        <end position="195"/>
    </location>
</feature>
<feature type="transmembrane region" description="Helical" evidence="1">
    <location>
        <begin position="498"/>
        <end position="516"/>
    </location>
</feature>
<organism evidence="2 3">
    <name type="scientific">Parablautia muri</name>
    <dbReference type="NCBI Taxonomy" id="2320879"/>
    <lineage>
        <taxon>Bacteria</taxon>
        <taxon>Bacillati</taxon>
        <taxon>Bacillota</taxon>
        <taxon>Clostridia</taxon>
        <taxon>Lachnospirales</taxon>
        <taxon>Lachnospiraceae</taxon>
        <taxon>Parablautia</taxon>
    </lineage>
</organism>
<evidence type="ECO:0000313" key="3">
    <source>
        <dbReference type="Proteomes" id="UP001154420"/>
    </source>
</evidence>